<dbReference type="Gene3D" id="1.10.10.10">
    <property type="entry name" value="Winged helix-like DNA-binding domain superfamily/Winged helix DNA-binding domain"/>
    <property type="match status" value="1"/>
</dbReference>
<protein>
    <submittedName>
        <fullName evidence="7">Response regulator transcription factor</fullName>
    </submittedName>
</protein>
<keyword evidence="4" id="KW-0597">Phosphoprotein</keyword>
<evidence type="ECO:0000313" key="7">
    <source>
        <dbReference type="EMBL" id="MFD2055455.1"/>
    </source>
</evidence>
<feature type="modified residue" description="4-aspartylphosphate" evidence="4">
    <location>
        <position position="56"/>
    </location>
</feature>
<dbReference type="InterPro" id="IPR011006">
    <property type="entry name" value="CheY-like_superfamily"/>
</dbReference>
<keyword evidence="1" id="KW-0805">Transcription regulation</keyword>
<keyword evidence="8" id="KW-1185">Reference proteome</keyword>
<name>A0ABW4WHT1_9HYPH</name>
<dbReference type="InterPro" id="IPR016032">
    <property type="entry name" value="Sig_transdc_resp-reg_C-effctor"/>
</dbReference>
<gene>
    <name evidence="7" type="ORF">ACFSQT_21045</name>
</gene>
<feature type="domain" description="Response regulatory" evidence="6">
    <location>
        <begin position="7"/>
        <end position="120"/>
    </location>
</feature>
<keyword evidence="2" id="KW-0238">DNA-binding</keyword>
<dbReference type="PROSITE" id="PS50043">
    <property type="entry name" value="HTH_LUXR_2"/>
    <property type="match status" value="1"/>
</dbReference>
<keyword evidence="3" id="KW-0804">Transcription</keyword>
<dbReference type="SUPFAM" id="SSF52172">
    <property type="entry name" value="CheY-like"/>
    <property type="match status" value="1"/>
</dbReference>
<proteinExistence type="predicted"/>
<sequence>MTQDDCIVFIVDDDQRICEALCELLTARGLASVAFNSIADYLAFPRPDLPGCLILDVELPDINGLEFQKQTDHEQHPPIIFITGHGDIPSSVRAIQLGAVDFLTKPFSETELMKSIHTAIDLDCGARLERAELVTLTRRLSSLTSRERQVLPLVISGLLNKQAAAELGISEVTLQIHRSKIMHKMQAASLADLVRIAERLQVPVTHSRRAGTSSK</sequence>
<dbReference type="InterPro" id="IPR036388">
    <property type="entry name" value="WH-like_DNA-bd_sf"/>
</dbReference>
<comment type="caution">
    <text evidence="7">The sequence shown here is derived from an EMBL/GenBank/DDBJ whole genome shotgun (WGS) entry which is preliminary data.</text>
</comment>
<reference evidence="8" key="1">
    <citation type="journal article" date="2019" name="Int. J. Syst. Evol. Microbiol.">
        <title>The Global Catalogue of Microorganisms (GCM) 10K type strain sequencing project: providing services to taxonomists for standard genome sequencing and annotation.</title>
        <authorList>
            <consortium name="The Broad Institute Genomics Platform"/>
            <consortium name="The Broad Institute Genome Sequencing Center for Infectious Disease"/>
            <person name="Wu L."/>
            <person name="Ma J."/>
        </authorList>
    </citation>
    <scope>NUCLEOTIDE SEQUENCE [LARGE SCALE GENOMIC DNA]</scope>
    <source>
        <strain evidence="8">CGMCC 1.16226</strain>
    </source>
</reference>
<dbReference type="Pfam" id="PF00196">
    <property type="entry name" value="GerE"/>
    <property type="match status" value="1"/>
</dbReference>
<dbReference type="EMBL" id="JBHUGY010000031">
    <property type="protein sequence ID" value="MFD2055455.1"/>
    <property type="molecule type" value="Genomic_DNA"/>
</dbReference>
<dbReference type="PROSITE" id="PS50110">
    <property type="entry name" value="RESPONSE_REGULATORY"/>
    <property type="match status" value="1"/>
</dbReference>
<dbReference type="CDD" id="cd06170">
    <property type="entry name" value="LuxR_C_like"/>
    <property type="match status" value="1"/>
</dbReference>
<evidence type="ECO:0000256" key="1">
    <source>
        <dbReference type="ARBA" id="ARBA00023015"/>
    </source>
</evidence>
<dbReference type="PANTHER" id="PTHR44688">
    <property type="entry name" value="DNA-BINDING TRANSCRIPTIONAL ACTIVATOR DEVR_DOSR"/>
    <property type="match status" value="1"/>
</dbReference>
<evidence type="ECO:0000313" key="8">
    <source>
        <dbReference type="Proteomes" id="UP001597349"/>
    </source>
</evidence>
<dbReference type="PRINTS" id="PR00038">
    <property type="entry name" value="HTHLUXR"/>
</dbReference>
<dbReference type="SMART" id="SM00421">
    <property type="entry name" value="HTH_LUXR"/>
    <property type="match status" value="1"/>
</dbReference>
<evidence type="ECO:0000256" key="3">
    <source>
        <dbReference type="ARBA" id="ARBA00023163"/>
    </source>
</evidence>
<dbReference type="PANTHER" id="PTHR44688:SF16">
    <property type="entry name" value="DNA-BINDING TRANSCRIPTIONAL ACTIVATOR DEVR_DOSR"/>
    <property type="match status" value="1"/>
</dbReference>
<evidence type="ECO:0000256" key="4">
    <source>
        <dbReference type="PROSITE-ProRule" id="PRU00169"/>
    </source>
</evidence>
<dbReference type="InterPro" id="IPR000792">
    <property type="entry name" value="Tscrpt_reg_LuxR_C"/>
</dbReference>
<dbReference type="SMART" id="SM00448">
    <property type="entry name" value="REC"/>
    <property type="match status" value="1"/>
</dbReference>
<organism evidence="7 8">
    <name type="scientific">Mesorhizobium calcicola</name>
    <dbReference type="NCBI Taxonomy" id="1300310"/>
    <lineage>
        <taxon>Bacteria</taxon>
        <taxon>Pseudomonadati</taxon>
        <taxon>Pseudomonadota</taxon>
        <taxon>Alphaproteobacteria</taxon>
        <taxon>Hyphomicrobiales</taxon>
        <taxon>Phyllobacteriaceae</taxon>
        <taxon>Mesorhizobium</taxon>
    </lineage>
</organism>
<dbReference type="Pfam" id="PF00072">
    <property type="entry name" value="Response_reg"/>
    <property type="match status" value="1"/>
</dbReference>
<dbReference type="RefSeq" id="WP_379021696.1">
    <property type="nucleotide sequence ID" value="NZ_JBHUGY010000031.1"/>
</dbReference>
<feature type="domain" description="HTH luxR-type" evidence="5">
    <location>
        <begin position="136"/>
        <end position="201"/>
    </location>
</feature>
<dbReference type="Gene3D" id="3.40.50.2300">
    <property type="match status" value="1"/>
</dbReference>
<dbReference type="Proteomes" id="UP001597349">
    <property type="component" value="Unassembled WGS sequence"/>
</dbReference>
<evidence type="ECO:0000259" key="5">
    <source>
        <dbReference type="PROSITE" id="PS50043"/>
    </source>
</evidence>
<accession>A0ABW4WHT1</accession>
<dbReference type="InterPro" id="IPR001789">
    <property type="entry name" value="Sig_transdc_resp-reg_receiver"/>
</dbReference>
<evidence type="ECO:0000256" key="2">
    <source>
        <dbReference type="ARBA" id="ARBA00023125"/>
    </source>
</evidence>
<dbReference type="SUPFAM" id="SSF46894">
    <property type="entry name" value="C-terminal effector domain of the bipartite response regulators"/>
    <property type="match status" value="1"/>
</dbReference>
<evidence type="ECO:0000259" key="6">
    <source>
        <dbReference type="PROSITE" id="PS50110"/>
    </source>
</evidence>